<gene>
    <name evidence="4" type="ORF">PEVE_00033291</name>
</gene>
<dbReference type="Gene3D" id="2.60.20.10">
    <property type="entry name" value="Crystallins"/>
    <property type="match status" value="2"/>
</dbReference>
<accession>A0ABN8MJK3</accession>
<comment type="caution">
    <text evidence="4">The sequence shown here is derived from an EMBL/GenBank/DDBJ whole genome shotgun (WGS) entry which is preliminary data.</text>
</comment>
<dbReference type="SMART" id="SM00247">
    <property type="entry name" value="XTALbg"/>
    <property type="match status" value="1"/>
</dbReference>
<proteinExistence type="inferred from homology"/>
<dbReference type="InterPro" id="IPR011024">
    <property type="entry name" value="G_crystallin-like"/>
</dbReference>
<evidence type="ECO:0000256" key="1">
    <source>
        <dbReference type="ARBA" id="ARBA00009646"/>
    </source>
</evidence>
<comment type="similarity">
    <text evidence="1">Belongs to the beta/gamma-crystallin family.</text>
</comment>
<evidence type="ECO:0000313" key="5">
    <source>
        <dbReference type="Proteomes" id="UP001159427"/>
    </source>
</evidence>
<name>A0ABN8MJK3_9CNID</name>
<keyword evidence="5" id="KW-1185">Reference proteome</keyword>
<reference evidence="4 5" key="1">
    <citation type="submission" date="2022-05" db="EMBL/GenBank/DDBJ databases">
        <authorList>
            <consortium name="Genoscope - CEA"/>
            <person name="William W."/>
        </authorList>
    </citation>
    <scope>NUCLEOTIDE SEQUENCE [LARGE SCALE GENOMIC DNA]</scope>
</reference>
<keyword evidence="2" id="KW-0677">Repeat</keyword>
<feature type="domain" description="Beta/gamma crystallin 'Greek key'" evidence="3">
    <location>
        <begin position="87"/>
        <end position="174"/>
    </location>
</feature>
<dbReference type="Proteomes" id="UP001159427">
    <property type="component" value="Unassembled WGS sequence"/>
</dbReference>
<organism evidence="4 5">
    <name type="scientific">Porites evermanni</name>
    <dbReference type="NCBI Taxonomy" id="104178"/>
    <lineage>
        <taxon>Eukaryota</taxon>
        <taxon>Metazoa</taxon>
        <taxon>Cnidaria</taxon>
        <taxon>Anthozoa</taxon>
        <taxon>Hexacorallia</taxon>
        <taxon>Scleractinia</taxon>
        <taxon>Fungiina</taxon>
        <taxon>Poritidae</taxon>
        <taxon>Porites</taxon>
    </lineage>
</organism>
<dbReference type="SUPFAM" id="SSF49695">
    <property type="entry name" value="gamma-Crystallin-like"/>
    <property type="match status" value="1"/>
</dbReference>
<dbReference type="EMBL" id="CALNXI010000494">
    <property type="protein sequence ID" value="CAH3028162.1"/>
    <property type="molecule type" value="Genomic_DNA"/>
</dbReference>
<dbReference type="InterPro" id="IPR001064">
    <property type="entry name" value="Beta/gamma_crystallin"/>
</dbReference>
<dbReference type="Pfam" id="PF00030">
    <property type="entry name" value="Crystall"/>
    <property type="match status" value="1"/>
</dbReference>
<evidence type="ECO:0000259" key="3">
    <source>
        <dbReference type="SMART" id="SM00247"/>
    </source>
</evidence>
<protein>
    <recommendedName>
        <fullName evidence="3">Beta/gamma crystallin 'Greek key' domain-containing protein</fullName>
    </recommendedName>
</protein>
<evidence type="ECO:0000256" key="2">
    <source>
        <dbReference type="ARBA" id="ARBA00022737"/>
    </source>
</evidence>
<sequence>MSIKLYTEPSSTLHQEFADSEMNLQSDVLFKRAVVTAGTWILYTYPNFNDKEFGGSRSNYKILQPGADEDITGVNGSMYLVKDQTEGIILFEHAFYGGERKWFEESCADVNSLFESGTAGGVSSVIVLSKNQSFDIFTKINYKGLQTALKPGMWCDTPQAMGFPNDKMQSFRKI</sequence>
<evidence type="ECO:0000313" key="4">
    <source>
        <dbReference type="EMBL" id="CAH3028162.1"/>
    </source>
</evidence>